<protein>
    <submittedName>
        <fullName evidence="1">Uncharacterized protein</fullName>
    </submittedName>
</protein>
<organism evidence="1 2">
    <name type="scientific">Choristoneura fumiferana</name>
    <name type="common">Spruce budworm moth</name>
    <name type="synonym">Archips fumiferana</name>
    <dbReference type="NCBI Taxonomy" id="7141"/>
    <lineage>
        <taxon>Eukaryota</taxon>
        <taxon>Metazoa</taxon>
        <taxon>Ecdysozoa</taxon>
        <taxon>Arthropoda</taxon>
        <taxon>Hexapoda</taxon>
        <taxon>Insecta</taxon>
        <taxon>Pterygota</taxon>
        <taxon>Neoptera</taxon>
        <taxon>Endopterygota</taxon>
        <taxon>Lepidoptera</taxon>
        <taxon>Glossata</taxon>
        <taxon>Ditrysia</taxon>
        <taxon>Tortricoidea</taxon>
        <taxon>Tortricidae</taxon>
        <taxon>Tortricinae</taxon>
        <taxon>Choristoneura</taxon>
    </lineage>
</organism>
<comment type="caution">
    <text evidence="1">The sequence shown here is derived from an EMBL/GenBank/DDBJ whole genome shotgun (WGS) entry which is preliminary data.</text>
</comment>
<gene>
    <name evidence="1" type="ORF">MSG28_011204</name>
</gene>
<sequence>MPKRSAEEKIERYERKIKKLRKRDIGRHRRIRTISDSSNNEGAEDVDQPGPNLIANANDGGNASGQSPAPSITGPEPMPEPDPTPEPEPALEPVEPPVLEAVLTEQNPNGETAEPELDPELLDALGESTSDTPEFGEKIHESLAKLWLPLLVKGLPKDKKETMLKEYLIPDNCRLLQAPKLNAEISAAVIDSVRNRDKILVAHQQQLGSGITAINRALNILLNGEDKKSAIQHLSNACRILSDLHTINTNSRIKLITPNLDKNFLHVVQDSLSVHQQPLFEFGKLVRPTPVPFKPRQPWREENDTTEPPSISELDAPAASAEAGSSKQASCPGAVGTQRTPSSSCEPYPGCREALRQAFSQRCPPEALDLMLASLSDGTACTEFGYFDTTNSDKQPYAHNVPLDYYIKQCQAIFGEDFNEKRVDDGVAETNAMYGGITPKVTNVVFTHGDMDPWRRLGVLKDLSDTAVVRITNGTSNSALLYLDSSNPALLKDREYVKQMIKKWIEKS</sequence>
<reference evidence="1 2" key="1">
    <citation type="journal article" date="2022" name="Genome Biol. Evol.">
        <title>The Spruce Budworm Genome: Reconstructing the Evolutionary History of Antifreeze Proteins.</title>
        <authorList>
            <person name="Beliveau C."/>
            <person name="Gagne P."/>
            <person name="Picq S."/>
            <person name="Vernygora O."/>
            <person name="Keeling C.I."/>
            <person name="Pinkney K."/>
            <person name="Doucet D."/>
            <person name="Wen F."/>
            <person name="Johnston J.S."/>
            <person name="Maaroufi H."/>
            <person name="Boyle B."/>
            <person name="Laroche J."/>
            <person name="Dewar K."/>
            <person name="Juretic N."/>
            <person name="Blackburn G."/>
            <person name="Nisole A."/>
            <person name="Brunet B."/>
            <person name="Brandao M."/>
            <person name="Lumley L."/>
            <person name="Duan J."/>
            <person name="Quan G."/>
            <person name="Lucarotti C.J."/>
            <person name="Roe A.D."/>
            <person name="Sperling F.A.H."/>
            <person name="Levesque R.C."/>
            <person name="Cusson M."/>
        </authorList>
    </citation>
    <scope>NUCLEOTIDE SEQUENCE [LARGE SCALE GENOMIC DNA]</scope>
    <source>
        <strain evidence="1">Glfc:IPQL:Cfum</strain>
    </source>
</reference>
<dbReference type="EMBL" id="CM046118">
    <property type="protein sequence ID" value="KAI8438860.1"/>
    <property type="molecule type" value="Genomic_DNA"/>
</dbReference>
<dbReference type="Proteomes" id="UP001064048">
    <property type="component" value="Chromosome 18"/>
</dbReference>
<keyword evidence="2" id="KW-1185">Reference proteome</keyword>
<name>A0ACC0KRF7_CHOFU</name>
<evidence type="ECO:0000313" key="1">
    <source>
        <dbReference type="EMBL" id="KAI8438860.1"/>
    </source>
</evidence>
<proteinExistence type="predicted"/>
<evidence type="ECO:0000313" key="2">
    <source>
        <dbReference type="Proteomes" id="UP001064048"/>
    </source>
</evidence>
<accession>A0ACC0KRF7</accession>